<gene>
    <name evidence="1" type="ORF">GO621_15655</name>
</gene>
<evidence type="ECO:0000313" key="1">
    <source>
        <dbReference type="EMBL" id="MVN22961.1"/>
    </source>
</evidence>
<dbReference type="EMBL" id="WPIK01000016">
    <property type="protein sequence ID" value="MVN22961.1"/>
    <property type="molecule type" value="Genomic_DNA"/>
</dbReference>
<proteinExistence type="predicted"/>
<evidence type="ECO:0000313" key="2">
    <source>
        <dbReference type="Proteomes" id="UP000462014"/>
    </source>
</evidence>
<keyword evidence="2" id="KW-1185">Reference proteome</keyword>
<dbReference type="AlphaFoldDB" id="A0A7K1T071"/>
<organism evidence="1 2">
    <name type="scientific">Mucilaginibacter arboris</name>
    <dbReference type="NCBI Taxonomy" id="2682090"/>
    <lineage>
        <taxon>Bacteria</taxon>
        <taxon>Pseudomonadati</taxon>
        <taxon>Bacteroidota</taxon>
        <taxon>Sphingobacteriia</taxon>
        <taxon>Sphingobacteriales</taxon>
        <taxon>Sphingobacteriaceae</taxon>
        <taxon>Mucilaginibacter</taxon>
    </lineage>
</organism>
<protein>
    <submittedName>
        <fullName evidence="1">Uncharacterized protein</fullName>
    </submittedName>
</protein>
<sequence>MAKRFEMEDNSSHLEGVGALFKGSVKKDEQQKEKKEEALADLDDDKELVNYLFSMERGLQKKLKNMSTNSRKSIKEIILIAIKSHYKIE</sequence>
<dbReference type="RefSeq" id="WP_157568728.1">
    <property type="nucleotide sequence ID" value="NZ_WPIK01000016.1"/>
</dbReference>
<comment type="caution">
    <text evidence="1">The sequence shown here is derived from an EMBL/GenBank/DDBJ whole genome shotgun (WGS) entry which is preliminary data.</text>
</comment>
<dbReference type="Proteomes" id="UP000462014">
    <property type="component" value="Unassembled WGS sequence"/>
</dbReference>
<reference evidence="1 2" key="1">
    <citation type="submission" date="2019-12" db="EMBL/GenBank/DDBJ databases">
        <title>Mucilaginibacter sp. HMF7410 genome sequencing and assembly.</title>
        <authorList>
            <person name="Kang H."/>
            <person name="Cha I."/>
            <person name="Kim H."/>
            <person name="Joh K."/>
        </authorList>
    </citation>
    <scope>NUCLEOTIDE SEQUENCE [LARGE SCALE GENOMIC DNA]</scope>
    <source>
        <strain evidence="1 2">HMF7410</strain>
    </source>
</reference>
<name>A0A7K1T071_9SPHI</name>
<accession>A0A7K1T071</accession>